<dbReference type="AlphaFoldDB" id="A0A0B2UYH6"/>
<dbReference type="InterPro" id="IPR036598">
    <property type="entry name" value="GOLD_dom_sf"/>
</dbReference>
<organism evidence="3 4">
    <name type="scientific">Toxocara canis</name>
    <name type="common">Canine roundworm</name>
    <dbReference type="NCBI Taxonomy" id="6265"/>
    <lineage>
        <taxon>Eukaryota</taxon>
        <taxon>Metazoa</taxon>
        <taxon>Ecdysozoa</taxon>
        <taxon>Nematoda</taxon>
        <taxon>Chromadorea</taxon>
        <taxon>Rhabditida</taxon>
        <taxon>Spirurina</taxon>
        <taxon>Ascaridomorpha</taxon>
        <taxon>Ascaridoidea</taxon>
        <taxon>Toxocaridae</taxon>
        <taxon>Toxocara</taxon>
    </lineage>
</organism>
<dbReference type="PANTHER" id="PTHR23324">
    <property type="entry name" value="SEC14 RELATED PROTEIN"/>
    <property type="match status" value="1"/>
</dbReference>
<sequence>MMSPEGHKADCHNKDPKVVHREQIDIFREKVRPLLEKYPRYDTDYSLLRWLHAYKFNYDMAAQQMEWSLNAMDAVGIFDKDLSSVESIHKEVRNITPVAEYFPGGMLGCDKDGNVINMHTVGKVRPRSLVDAERVSRFYIGAIMDCEGCNTLIRAEEAKRGRKLGSIMIVDLSDFSYDLIFQIPATKIYINALLLIQTMFPDTARRLYVVNAPLVVNALIKMVLMALAKETVAKIEILGSNWKDILVERHGAENLTRCCGGTLSDDLLRPGGDVPDSVKKGIRKEHYEADQLKKVRVSARDEICIPFEVEKEGSKLCWYFECSSGDIDFSVVYQNHEVWPCFRISTEFVPEFGEIICKQSGTYEIRFSNKHAIFWSKEIKYIVQIESPTNTHHTF</sequence>
<protein>
    <submittedName>
        <fullName evidence="3">SEC14-like protein 2</fullName>
    </submittedName>
</protein>
<dbReference type="PROSITE" id="PS50866">
    <property type="entry name" value="GOLD"/>
    <property type="match status" value="1"/>
</dbReference>
<evidence type="ECO:0000313" key="3">
    <source>
        <dbReference type="EMBL" id="KHN76106.1"/>
    </source>
</evidence>
<dbReference type="OMA" id="WPRFRIY"/>
<dbReference type="GO" id="GO:0005737">
    <property type="term" value="C:cytoplasm"/>
    <property type="evidence" value="ECO:0007669"/>
    <property type="project" value="TreeGrafter"/>
</dbReference>
<dbReference type="Proteomes" id="UP000031036">
    <property type="component" value="Unassembled WGS sequence"/>
</dbReference>
<dbReference type="OrthoDB" id="1434354at2759"/>
<name>A0A0B2UYH6_TOXCA</name>
<dbReference type="InterPro" id="IPR051064">
    <property type="entry name" value="SEC14/CRAL-TRIO_domain"/>
</dbReference>
<dbReference type="PANTHER" id="PTHR23324:SF7">
    <property type="entry name" value="CRAL-TRIO DOMAIN-CONTAINING PROTEIN"/>
    <property type="match status" value="1"/>
</dbReference>
<dbReference type="SUPFAM" id="SSF52087">
    <property type="entry name" value="CRAL/TRIO domain"/>
    <property type="match status" value="1"/>
</dbReference>
<feature type="domain" description="GOLD" evidence="2">
    <location>
        <begin position="283"/>
        <end position="385"/>
    </location>
</feature>
<evidence type="ECO:0000259" key="1">
    <source>
        <dbReference type="PROSITE" id="PS50191"/>
    </source>
</evidence>
<dbReference type="EMBL" id="JPKZ01002567">
    <property type="protein sequence ID" value="KHN76106.1"/>
    <property type="molecule type" value="Genomic_DNA"/>
</dbReference>
<dbReference type="PROSITE" id="PS50191">
    <property type="entry name" value="CRAL_TRIO"/>
    <property type="match status" value="1"/>
</dbReference>
<feature type="domain" description="CRAL-TRIO" evidence="1">
    <location>
        <begin position="94"/>
        <end position="267"/>
    </location>
</feature>
<dbReference type="STRING" id="6265.A0A0B2UYH6"/>
<reference evidence="3 4" key="1">
    <citation type="submission" date="2014-11" db="EMBL/GenBank/DDBJ databases">
        <title>Genetic blueprint of the zoonotic pathogen Toxocara canis.</title>
        <authorList>
            <person name="Zhu X.-Q."/>
            <person name="Korhonen P.K."/>
            <person name="Cai H."/>
            <person name="Young N.D."/>
            <person name="Nejsum P."/>
            <person name="von Samson-Himmelstjerna G."/>
            <person name="Boag P.R."/>
            <person name="Tan P."/>
            <person name="Li Q."/>
            <person name="Min J."/>
            <person name="Yang Y."/>
            <person name="Wang X."/>
            <person name="Fang X."/>
            <person name="Hall R.S."/>
            <person name="Hofmann A."/>
            <person name="Sternberg P.W."/>
            <person name="Jex A.R."/>
            <person name="Gasser R.B."/>
        </authorList>
    </citation>
    <scope>NUCLEOTIDE SEQUENCE [LARGE SCALE GENOMIC DNA]</scope>
    <source>
        <strain evidence="3">PN_DK_2014</strain>
    </source>
</reference>
<gene>
    <name evidence="3" type="primary">SEC14L2</name>
    <name evidence="3" type="ORF">Tcan_05157</name>
</gene>
<proteinExistence type="predicted"/>
<dbReference type="InterPro" id="IPR009038">
    <property type="entry name" value="GOLD_dom"/>
</dbReference>
<evidence type="ECO:0000313" key="4">
    <source>
        <dbReference type="Proteomes" id="UP000031036"/>
    </source>
</evidence>
<dbReference type="SUPFAM" id="SSF101576">
    <property type="entry name" value="Supernatant protein factor (SPF), C-terminal domain"/>
    <property type="match status" value="1"/>
</dbReference>
<dbReference type="CDD" id="cd00170">
    <property type="entry name" value="SEC14"/>
    <property type="match status" value="1"/>
</dbReference>
<dbReference type="InterPro" id="IPR036273">
    <property type="entry name" value="CRAL/TRIO_N_dom_sf"/>
</dbReference>
<dbReference type="Gene3D" id="3.40.525.10">
    <property type="entry name" value="CRAL-TRIO lipid binding domain"/>
    <property type="match status" value="1"/>
</dbReference>
<dbReference type="Pfam" id="PF00650">
    <property type="entry name" value="CRAL_TRIO"/>
    <property type="match status" value="1"/>
</dbReference>
<keyword evidence="4" id="KW-1185">Reference proteome</keyword>
<comment type="caution">
    <text evidence="3">The sequence shown here is derived from an EMBL/GenBank/DDBJ whole genome shotgun (WGS) entry which is preliminary data.</text>
</comment>
<dbReference type="InterPro" id="IPR001251">
    <property type="entry name" value="CRAL-TRIO_dom"/>
</dbReference>
<accession>A0A0B2UYH6</accession>
<dbReference type="InterPro" id="IPR036865">
    <property type="entry name" value="CRAL-TRIO_dom_sf"/>
</dbReference>
<dbReference type="Gene3D" id="2.60.120.680">
    <property type="entry name" value="GOLD domain"/>
    <property type="match status" value="1"/>
</dbReference>
<dbReference type="SMART" id="SM00516">
    <property type="entry name" value="SEC14"/>
    <property type="match status" value="1"/>
</dbReference>
<dbReference type="SUPFAM" id="SSF46938">
    <property type="entry name" value="CRAL/TRIO N-terminal domain"/>
    <property type="match status" value="1"/>
</dbReference>
<evidence type="ECO:0000259" key="2">
    <source>
        <dbReference type="PROSITE" id="PS50866"/>
    </source>
</evidence>